<keyword evidence="1" id="KW-1133">Transmembrane helix</keyword>
<keyword evidence="3" id="KW-1185">Reference proteome</keyword>
<accession>A0A4Q2JGA8</accession>
<dbReference type="Proteomes" id="UP000292881">
    <property type="component" value="Unassembled WGS sequence"/>
</dbReference>
<name>A0A4Q2JGA8_9MICO</name>
<keyword evidence="1" id="KW-0812">Transmembrane</keyword>
<feature type="transmembrane region" description="Helical" evidence="1">
    <location>
        <begin position="154"/>
        <end position="175"/>
    </location>
</feature>
<dbReference type="EMBL" id="SDPL01000196">
    <property type="protein sequence ID" value="RXZ46891.1"/>
    <property type="molecule type" value="Genomic_DNA"/>
</dbReference>
<evidence type="ECO:0000256" key="1">
    <source>
        <dbReference type="SAM" id="Phobius"/>
    </source>
</evidence>
<evidence type="ECO:0000313" key="3">
    <source>
        <dbReference type="Proteomes" id="UP000292881"/>
    </source>
</evidence>
<dbReference type="AlphaFoldDB" id="A0A4Q2JGA8"/>
<dbReference type="OrthoDB" id="668928at2"/>
<feature type="transmembrane region" description="Helical" evidence="1">
    <location>
        <begin position="109"/>
        <end position="134"/>
    </location>
</feature>
<feature type="transmembrane region" description="Helical" evidence="1">
    <location>
        <begin position="24"/>
        <end position="47"/>
    </location>
</feature>
<feature type="transmembrane region" description="Helical" evidence="1">
    <location>
        <begin position="187"/>
        <end position="218"/>
    </location>
</feature>
<protein>
    <recommendedName>
        <fullName evidence="4">DUF4386 family protein</fullName>
    </recommendedName>
</protein>
<organism evidence="2 3">
    <name type="scientific">Agromyces binzhouensis</name>
    <dbReference type="NCBI Taxonomy" id="1817495"/>
    <lineage>
        <taxon>Bacteria</taxon>
        <taxon>Bacillati</taxon>
        <taxon>Actinomycetota</taxon>
        <taxon>Actinomycetes</taxon>
        <taxon>Micrococcales</taxon>
        <taxon>Microbacteriaceae</taxon>
        <taxon>Agromyces</taxon>
    </lineage>
</organism>
<sequence length="229" mass="23635">MSTRADDPAIPTTRTRNRFQPARLLGAAFLVMFGAGVVIFTLPPYVYEGSTLDDFAAAHSDDVRLNLTSLVGVVLFPLAGVLVAWSAAFLRRSVDAGRTSPSIGGQLGVVGAAIVAVGSLVAGAASSAGAHVAAGTVDGGFAPVPEVGYGLEMLASQVFNVGTIGLSLLLVAFGVTAWRSRRLPRWLAWAGFVVAPLVPVAWMLGMFPLLFAVAWVAVATAVVDTEPQG</sequence>
<evidence type="ECO:0008006" key="4">
    <source>
        <dbReference type="Google" id="ProtNLM"/>
    </source>
</evidence>
<proteinExistence type="predicted"/>
<comment type="caution">
    <text evidence="2">The sequence shown here is derived from an EMBL/GenBank/DDBJ whole genome shotgun (WGS) entry which is preliminary data.</text>
</comment>
<dbReference type="RefSeq" id="WP_129234837.1">
    <property type="nucleotide sequence ID" value="NZ_SDPL01000196.1"/>
</dbReference>
<feature type="transmembrane region" description="Helical" evidence="1">
    <location>
        <begin position="67"/>
        <end position="88"/>
    </location>
</feature>
<reference evidence="2 3" key="1">
    <citation type="submission" date="2019-01" db="EMBL/GenBank/DDBJ databases">
        <authorList>
            <person name="Li J."/>
        </authorList>
    </citation>
    <scope>NUCLEOTIDE SEQUENCE [LARGE SCALE GENOMIC DNA]</scope>
    <source>
        <strain evidence="2 3">CGMCC 4.7180</strain>
    </source>
</reference>
<keyword evidence="1" id="KW-0472">Membrane</keyword>
<gene>
    <name evidence="2" type="ORF">ESO86_10435</name>
</gene>
<evidence type="ECO:0000313" key="2">
    <source>
        <dbReference type="EMBL" id="RXZ46891.1"/>
    </source>
</evidence>